<dbReference type="RefSeq" id="WP_184498704.1">
    <property type="nucleotide sequence ID" value="NZ_JACIJO010000007.1"/>
</dbReference>
<sequence length="354" mass="41088">MRTESSIIELADKILVKTSRNNSRIGLFDGKSGISFYYYLLNSQPKNFSLAEILIDDVVNRLKIGSTDTSFATGISGISWMLEFLSREGFIEGDPDEIISPLDNSIFLDVAFNSMSSTGFETGTLGYLFYYINRYFNSRTGSLHKIIYEKTIKKLLNELYIQIENNQMRISPGQEFSVFWDLPICLFLLTRLVQLKIYEEKVVQVIKSLIPNILELRLSLHANKLTLLLSLVYFNNYYFDKRLIDIQASLLKEFDFHHMLYNEFRDKSLHFKNGISGIYFILIIFSNWSNENHSLIFDSEINLIKKKILNSSFWDINLEHISEVDTLTSFELGIPGIVFTFSHFYLSKLVYEKG</sequence>
<reference evidence="1 2" key="1">
    <citation type="submission" date="2020-08" db="EMBL/GenBank/DDBJ databases">
        <title>Genomic Encyclopedia of Type Strains, Phase IV (KMG-IV): sequencing the most valuable type-strain genomes for metagenomic binning, comparative biology and taxonomic classification.</title>
        <authorList>
            <person name="Goeker M."/>
        </authorList>
    </citation>
    <scope>NUCLEOTIDE SEQUENCE [LARGE SCALE GENOMIC DNA]</scope>
    <source>
        <strain evidence="1 2">DSM 102044</strain>
    </source>
</reference>
<evidence type="ECO:0008006" key="3">
    <source>
        <dbReference type="Google" id="ProtNLM"/>
    </source>
</evidence>
<name>A0A841MNG6_9BACT</name>
<evidence type="ECO:0000313" key="1">
    <source>
        <dbReference type="EMBL" id="MBB6329020.1"/>
    </source>
</evidence>
<keyword evidence="2" id="KW-1185">Reference proteome</keyword>
<proteinExistence type="predicted"/>
<comment type="caution">
    <text evidence="1">The sequence shown here is derived from an EMBL/GenBank/DDBJ whole genome shotgun (WGS) entry which is preliminary data.</text>
</comment>
<dbReference type="SUPFAM" id="SSF158745">
    <property type="entry name" value="LanC-like"/>
    <property type="match status" value="1"/>
</dbReference>
<accession>A0A841MNG6</accession>
<gene>
    <name evidence="1" type="ORF">FHS59_004684</name>
</gene>
<organism evidence="1 2">
    <name type="scientific">Algoriphagus iocasae</name>
    <dbReference type="NCBI Taxonomy" id="1836499"/>
    <lineage>
        <taxon>Bacteria</taxon>
        <taxon>Pseudomonadati</taxon>
        <taxon>Bacteroidota</taxon>
        <taxon>Cytophagia</taxon>
        <taxon>Cytophagales</taxon>
        <taxon>Cyclobacteriaceae</taxon>
        <taxon>Algoriphagus</taxon>
    </lineage>
</organism>
<dbReference type="Proteomes" id="UP000588604">
    <property type="component" value="Unassembled WGS sequence"/>
</dbReference>
<dbReference type="Gene3D" id="1.50.10.20">
    <property type="match status" value="1"/>
</dbReference>
<evidence type="ECO:0000313" key="2">
    <source>
        <dbReference type="Proteomes" id="UP000588604"/>
    </source>
</evidence>
<protein>
    <recommendedName>
        <fullName evidence="3">Lanthionine synthetase C-like protein</fullName>
    </recommendedName>
</protein>
<dbReference type="AlphaFoldDB" id="A0A841MNG6"/>
<dbReference type="EMBL" id="JACIJO010000007">
    <property type="protein sequence ID" value="MBB6329020.1"/>
    <property type="molecule type" value="Genomic_DNA"/>
</dbReference>